<dbReference type="AlphaFoldDB" id="A0A132B4Q1"/>
<dbReference type="InterPro" id="IPR029000">
    <property type="entry name" value="Cyclophilin-like_dom_sf"/>
</dbReference>
<gene>
    <name evidence="2" type="ORF">LY89DRAFT_677994</name>
</gene>
<proteinExistence type="predicted"/>
<dbReference type="STRING" id="149040.A0A132B4Q1"/>
<dbReference type="Proteomes" id="UP000070700">
    <property type="component" value="Unassembled WGS sequence"/>
</dbReference>
<dbReference type="EMBL" id="KQ947440">
    <property type="protein sequence ID" value="KUJ07388.1"/>
    <property type="molecule type" value="Genomic_DNA"/>
</dbReference>
<evidence type="ECO:0000313" key="2">
    <source>
        <dbReference type="EMBL" id="KUJ07388.1"/>
    </source>
</evidence>
<organism evidence="2 3">
    <name type="scientific">Mollisia scopiformis</name>
    <name type="common">Conifer needle endophyte fungus</name>
    <name type="synonym">Phialocephala scopiformis</name>
    <dbReference type="NCBI Taxonomy" id="149040"/>
    <lineage>
        <taxon>Eukaryota</taxon>
        <taxon>Fungi</taxon>
        <taxon>Dikarya</taxon>
        <taxon>Ascomycota</taxon>
        <taxon>Pezizomycotina</taxon>
        <taxon>Leotiomycetes</taxon>
        <taxon>Helotiales</taxon>
        <taxon>Mollisiaceae</taxon>
        <taxon>Mollisia</taxon>
    </lineage>
</organism>
<reference evidence="2 3" key="1">
    <citation type="submission" date="2015-10" db="EMBL/GenBank/DDBJ databases">
        <title>Full genome of DAOMC 229536 Phialocephala scopiformis, a fungal endophyte of spruce producing the potent anti-insectan compound rugulosin.</title>
        <authorList>
            <consortium name="DOE Joint Genome Institute"/>
            <person name="Walker A.K."/>
            <person name="Frasz S.L."/>
            <person name="Seifert K.A."/>
            <person name="Miller J.D."/>
            <person name="Mondo S.J."/>
            <person name="Labutti K."/>
            <person name="Lipzen A."/>
            <person name="Dockter R."/>
            <person name="Kennedy M."/>
            <person name="Grigoriev I.V."/>
            <person name="Spatafora J.W."/>
        </authorList>
    </citation>
    <scope>NUCLEOTIDE SEQUENCE [LARGE SCALE GENOMIC DNA]</scope>
    <source>
        <strain evidence="2 3">CBS 120377</strain>
    </source>
</reference>
<dbReference type="GeneID" id="28823443"/>
<sequence>MDSPGGYQLIGRTVPVWDRWVATKGKERMWMFKVIDRICFYPVSEETLDDAREFKTTDSLVKIEEGELNLTEYEVWIEETSKEDAEPGRLRLETLKESGLVDELKPSYQMGSSQDERKDEDEILNDTEMIVRADIAGWCWQRNVEEGNMVEAVQELISIESMKMEIKILAPMSRRVVRRNRSDA</sequence>
<protein>
    <recommendedName>
        <fullName evidence="1">Multidrug resistance protein MdtA-like barrel-sandwich hybrid domain-containing protein</fullName>
    </recommendedName>
</protein>
<name>A0A132B4Q1_MOLSC</name>
<dbReference type="InterPro" id="IPR011053">
    <property type="entry name" value="Single_hybrid_motif"/>
</dbReference>
<feature type="domain" description="Multidrug resistance protein MdtA-like barrel-sandwich hybrid" evidence="1">
    <location>
        <begin position="131"/>
        <end position="179"/>
    </location>
</feature>
<dbReference type="SUPFAM" id="SSF50891">
    <property type="entry name" value="Cyclophilin-like"/>
    <property type="match status" value="1"/>
</dbReference>
<dbReference type="OrthoDB" id="196847at2759"/>
<accession>A0A132B4Q1</accession>
<evidence type="ECO:0000259" key="1">
    <source>
        <dbReference type="Pfam" id="PF25917"/>
    </source>
</evidence>
<dbReference type="Gene3D" id="2.40.100.10">
    <property type="entry name" value="Cyclophilin-like"/>
    <property type="match status" value="1"/>
</dbReference>
<dbReference type="InterPro" id="IPR058625">
    <property type="entry name" value="MdtA-like_BSH"/>
</dbReference>
<dbReference type="KEGG" id="psco:LY89DRAFT_677994"/>
<evidence type="ECO:0000313" key="3">
    <source>
        <dbReference type="Proteomes" id="UP000070700"/>
    </source>
</evidence>
<dbReference type="RefSeq" id="XP_018061743.1">
    <property type="nucleotide sequence ID" value="XM_018213717.1"/>
</dbReference>
<dbReference type="InParanoid" id="A0A132B4Q1"/>
<dbReference type="Pfam" id="PF25917">
    <property type="entry name" value="BSH_RND"/>
    <property type="match status" value="1"/>
</dbReference>
<dbReference type="Gene3D" id="2.40.50.100">
    <property type="match status" value="1"/>
</dbReference>
<keyword evidence="3" id="KW-1185">Reference proteome</keyword>
<dbReference type="SUPFAM" id="SSF51230">
    <property type="entry name" value="Single hybrid motif"/>
    <property type="match status" value="1"/>
</dbReference>